<reference evidence="3 4" key="1">
    <citation type="submission" date="2019-10" db="EMBL/GenBank/DDBJ databases">
        <title>Epibacterium sp. nov., isolated from seawater.</title>
        <authorList>
            <person name="Zhang X."/>
            <person name="Li N."/>
        </authorList>
    </citation>
    <scope>NUCLEOTIDE SEQUENCE [LARGE SCALE GENOMIC DNA]</scope>
    <source>
        <strain evidence="3 4">SM1979</strain>
    </source>
</reference>
<protein>
    <submittedName>
        <fullName evidence="3">Peptidoglycan-binding protein</fullName>
    </submittedName>
</protein>
<keyword evidence="4" id="KW-1185">Reference proteome</keyword>
<feature type="domain" description="Peptidoglycan binding-like" evidence="2">
    <location>
        <begin position="35"/>
        <end position="85"/>
    </location>
</feature>
<dbReference type="RefSeq" id="WP_153216414.1">
    <property type="nucleotide sequence ID" value="NZ_WIBF01000008.1"/>
</dbReference>
<dbReference type="EMBL" id="WIBF01000008">
    <property type="protein sequence ID" value="MQQ09470.1"/>
    <property type="molecule type" value="Genomic_DNA"/>
</dbReference>
<proteinExistence type="predicted"/>
<accession>A0A843YDK9</accession>
<evidence type="ECO:0000313" key="3">
    <source>
        <dbReference type="EMBL" id="MQQ09470.1"/>
    </source>
</evidence>
<dbReference type="Pfam" id="PF01471">
    <property type="entry name" value="PG_binding_1"/>
    <property type="match status" value="1"/>
</dbReference>
<dbReference type="InterPro" id="IPR036366">
    <property type="entry name" value="PGBDSf"/>
</dbReference>
<feature type="region of interest" description="Disordered" evidence="1">
    <location>
        <begin position="1"/>
        <end position="28"/>
    </location>
</feature>
<sequence>MALSLSAPVGDKKRITKSDPKTGTSKFKPVKNAPADVKLVQLMLKANGYSNIQISGKCDAGLIKLIRDFQSKKVGYKKPDGIVDPGLGTWKTGLPKLQKQLAEDQKVEVYEIKEEGKTKQVKVNEFLAGEKALRHEVLSKANMMYGQAETWVDFCNDVEKTRQAEEGMMMAIVEFTMSTVNSDTDPPWSAILKARSEASSLQSLVKRDRPDWKKVQKQDAKATKAYNDGQKAFKKFIDARIGTASNAIFTLEIVRETSFTVIEVYATARLMATKGMDPWKAHAIASAGTEAMKSSAGQLGEYLAGNKVTWEGAAKKVATDTFFAALAGAAGGKLGGAFLKGVAGKVAAQLPSKAFQTFSQKALTQFMEKMFTTAVGQELINNAAKETIMLFKPLVEKGRPPNQKEVLDGIVKTLTGGLMKAAPMKNVSEFAGNYMSNTQNWMLKKLIPSTMDGMVKKELAKKYGADVVDAFAEKHGPKIYKDIADSVNSKTIIQFANDILGGSDGSKSGKSMQKSMEEAMRKDANLRKEIAAMIQKKADAELKKMAKAG</sequence>
<dbReference type="Gene3D" id="1.10.101.10">
    <property type="entry name" value="PGBD-like superfamily/PGBD"/>
    <property type="match status" value="1"/>
</dbReference>
<evidence type="ECO:0000313" key="4">
    <source>
        <dbReference type="Proteomes" id="UP000444174"/>
    </source>
</evidence>
<evidence type="ECO:0000259" key="2">
    <source>
        <dbReference type="Pfam" id="PF01471"/>
    </source>
</evidence>
<dbReference type="Proteomes" id="UP000444174">
    <property type="component" value="Unassembled WGS sequence"/>
</dbReference>
<name>A0A843YDK9_9RHOB</name>
<feature type="compositionally biased region" description="Basic and acidic residues" evidence="1">
    <location>
        <begin position="10"/>
        <end position="20"/>
    </location>
</feature>
<dbReference type="AlphaFoldDB" id="A0A843YDK9"/>
<dbReference type="InterPro" id="IPR002477">
    <property type="entry name" value="Peptidoglycan-bd-like"/>
</dbReference>
<gene>
    <name evidence="3" type="ORF">GFB49_13460</name>
</gene>
<dbReference type="SUPFAM" id="SSF47090">
    <property type="entry name" value="PGBD-like"/>
    <property type="match status" value="1"/>
</dbReference>
<comment type="caution">
    <text evidence="3">The sequence shown here is derived from an EMBL/GenBank/DDBJ whole genome shotgun (WGS) entry which is preliminary data.</text>
</comment>
<dbReference type="InterPro" id="IPR036365">
    <property type="entry name" value="PGBD-like_sf"/>
</dbReference>
<organism evidence="3 4">
    <name type="scientific">Tritonibacter litoralis</name>
    <dbReference type="NCBI Taxonomy" id="2662264"/>
    <lineage>
        <taxon>Bacteria</taxon>
        <taxon>Pseudomonadati</taxon>
        <taxon>Pseudomonadota</taxon>
        <taxon>Alphaproteobacteria</taxon>
        <taxon>Rhodobacterales</taxon>
        <taxon>Paracoccaceae</taxon>
        <taxon>Tritonibacter</taxon>
    </lineage>
</organism>
<evidence type="ECO:0000256" key="1">
    <source>
        <dbReference type="SAM" id="MobiDB-lite"/>
    </source>
</evidence>